<accession>A0A401SQR8</accession>
<dbReference type="FunFam" id="1.10.510.10:FF:000172">
    <property type="entry name" value="serine/threonine-protein kinase Nek1 isoform X1"/>
    <property type="match status" value="1"/>
</dbReference>
<keyword evidence="4" id="KW-0723">Serine/threonine-protein kinase</keyword>
<evidence type="ECO:0000256" key="12">
    <source>
        <dbReference type="ARBA" id="ARBA00048679"/>
    </source>
</evidence>
<dbReference type="AlphaFoldDB" id="A0A401SQR8"/>
<feature type="binding site" evidence="13">
    <location>
        <position position="72"/>
    </location>
    <ligand>
        <name>ATP</name>
        <dbReference type="ChEBI" id="CHEBI:30616"/>
    </ligand>
</feature>
<dbReference type="Pfam" id="PF00069">
    <property type="entry name" value="Pkinase"/>
    <property type="match status" value="1"/>
</dbReference>
<gene>
    <name evidence="16" type="ORF">chiPu_0011205</name>
</gene>
<keyword evidence="9 13" id="KW-0067">ATP-binding</keyword>
<feature type="compositionally biased region" description="Basic and acidic residues" evidence="14">
    <location>
        <begin position="353"/>
        <end position="365"/>
    </location>
</feature>
<feature type="compositionally biased region" description="Acidic residues" evidence="14">
    <location>
        <begin position="524"/>
        <end position="540"/>
    </location>
</feature>
<dbReference type="PROSITE" id="PS50011">
    <property type="entry name" value="PROTEIN_KINASE_DOM"/>
    <property type="match status" value="1"/>
</dbReference>
<dbReference type="GO" id="GO:0005524">
    <property type="term" value="F:ATP binding"/>
    <property type="evidence" value="ECO:0007669"/>
    <property type="project" value="UniProtKB-UniRule"/>
</dbReference>
<proteinExistence type="inferred from homology"/>
<keyword evidence="6" id="KW-0479">Metal-binding</keyword>
<dbReference type="SMART" id="SM00220">
    <property type="entry name" value="S_TKc"/>
    <property type="match status" value="1"/>
</dbReference>
<keyword evidence="8" id="KW-0418">Kinase</keyword>
<evidence type="ECO:0000256" key="5">
    <source>
        <dbReference type="ARBA" id="ARBA00022679"/>
    </source>
</evidence>
<dbReference type="InterPro" id="IPR011009">
    <property type="entry name" value="Kinase-like_dom_sf"/>
</dbReference>
<dbReference type="InterPro" id="IPR008271">
    <property type="entry name" value="Ser/Thr_kinase_AS"/>
</dbReference>
<dbReference type="Proteomes" id="UP000287033">
    <property type="component" value="Unassembled WGS sequence"/>
</dbReference>
<comment type="cofactor">
    <cofactor evidence="1">
        <name>Mg(2+)</name>
        <dbReference type="ChEBI" id="CHEBI:18420"/>
    </cofactor>
</comment>
<dbReference type="PROSITE" id="PS00107">
    <property type="entry name" value="PROTEIN_KINASE_ATP"/>
    <property type="match status" value="1"/>
</dbReference>
<keyword evidence="17" id="KW-1185">Reference proteome</keyword>
<dbReference type="EMBL" id="BEZZ01000457">
    <property type="protein sequence ID" value="GCC32741.1"/>
    <property type="molecule type" value="Genomic_DNA"/>
</dbReference>
<dbReference type="EC" id="2.7.11.1" evidence="3"/>
<dbReference type="PANTHER" id="PTHR44984">
    <property type="entry name" value="SERINE/THREONINE-PROTEIN KINASE NEK3"/>
    <property type="match status" value="1"/>
</dbReference>
<keyword evidence="7 13" id="KW-0547">Nucleotide-binding</keyword>
<name>A0A401SQR8_CHIPU</name>
<keyword evidence="5" id="KW-0808">Transferase</keyword>
<evidence type="ECO:0000313" key="16">
    <source>
        <dbReference type="EMBL" id="GCC32741.1"/>
    </source>
</evidence>
<evidence type="ECO:0000256" key="10">
    <source>
        <dbReference type="ARBA" id="ARBA00022842"/>
    </source>
</evidence>
<comment type="catalytic activity">
    <reaction evidence="11">
        <text>L-threonyl-[protein] + ATP = O-phospho-L-threonyl-[protein] + ADP + H(+)</text>
        <dbReference type="Rhea" id="RHEA:46608"/>
        <dbReference type="Rhea" id="RHEA-COMP:11060"/>
        <dbReference type="Rhea" id="RHEA-COMP:11605"/>
        <dbReference type="ChEBI" id="CHEBI:15378"/>
        <dbReference type="ChEBI" id="CHEBI:30013"/>
        <dbReference type="ChEBI" id="CHEBI:30616"/>
        <dbReference type="ChEBI" id="CHEBI:61977"/>
        <dbReference type="ChEBI" id="CHEBI:456216"/>
        <dbReference type="EC" id="2.7.11.1"/>
    </reaction>
</comment>
<dbReference type="GO" id="GO:0004674">
    <property type="term" value="F:protein serine/threonine kinase activity"/>
    <property type="evidence" value="ECO:0007669"/>
    <property type="project" value="UniProtKB-KW"/>
</dbReference>
<dbReference type="InterPro" id="IPR017441">
    <property type="entry name" value="Protein_kinase_ATP_BS"/>
</dbReference>
<comment type="catalytic activity">
    <reaction evidence="12">
        <text>L-seryl-[protein] + ATP = O-phospho-L-seryl-[protein] + ADP + H(+)</text>
        <dbReference type="Rhea" id="RHEA:17989"/>
        <dbReference type="Rhea" id="RHEA-COMP:9863"/>
        <dbReference type="Rhea" id="RHEA-COMP:11604"/>
        <dbReference type="ChEBI" id="CHEBI:15378"/>
        <dbReference type="ChEBI" id="CHEBI:29999"/>
        <dbReference type="ChEBI" id="CHEBI:30616"/>
        <dbReference type="ChEBI" id="CHEBI:83421"/>
        <dbReference type="ChEBI" id="CHEBI:456216"/>
        <dbReference type="EC" id="2.7.11.1"/>
    </reaction>
</comment>
<feature type="region of interest" description="Disordered" evidence="14">
    <location>
        <begin position="325"/>
        <end position="365"/>
    </location>
</feature>
<dbReference type="GO" id="GO:0046872">
    <property type="term" value="F:metal ion binding"/>
    <property type="evidence" value="ECO:0007669"/>
    <property type="project" value="UniProtKB-KW"/>
</dbReference>
<dbReference type="SUPFAM" id="SSF56112">
    <property type="entry name" value="Protein kinase-like (PK-like)"/>
    <property type="match status" value="1"/>
</dbReference>
<feature type="domain" description="Protein kinase" evidence="15">
    <location>
        <begin position="43"/>
        <end position="304"/>
    </location>
</feature>
<organism evidence="16 17">
    <name type="scientific">Chiloscyllium punctatum</name>
    <name type="common">Brownbanded bambooshark</name>
    <name type="synonym">Hemiscyllium punctatum</name>
    <dbReference type="NCBI Taxonomy" id="137246"/>
    <lineage>
        <taxon>Eukaryota</taxon>
        <taxon>Metazoa</taxon>
        <taxon>Chordata</taxon>
        <taxon>Craniata</taxon>
        <taxon>Vertebrata</taxon>
        <taxon>Chondrichthyes</taxon>
        <taxon>Elasmobranchii</taxon>
        <taxon>Galeomorphii</taxon>
        <taxon>Galeoidea</taxon>
        <taxon>Orectolobiformes</taxon>
        <taxon>Hemiscylliidae</taxon>
        <taxon>Chiloscyllium</taxon>
    </lineage>
</organism>
<evidence type="ECO:0000256" key="14">
    <source>
        <dbReference type="SAM" id="MobiDB-lite"/>
    </source>
</evidence>
<comment type="caution">
    <text evidence="16">The sequence shown here is derived from an EMBL/GenBank/DDBJ whole genome shotgun (WGS) entry which is preliminary data.</text>
</comment>
<comment type="similarity">
    <text evidence="2">Belongs to the protein kinase superfamily. NEK Ser/Thr protein kinase family. NIMA subfamily.</text>
</comment>
<dbReference type="STRING" id="137246.A0A401SQR8"/>
<evidence type="ECO:0000256" key="6">
    <source>
        <dbReference type="ARBA" id="ARBA00022723"/>
    </source>
</evidence>
<dbReference type="InterPro" id="IPR000719">
    <property type="entry name" value="Prot_kinase_dom"/>
</dbReference>
<evidence type="ECO:0000256" key="13">
    <source>
        <dbReference type="PROSITE-ProRule" id="PRU10141"/>
    </source>
</evidence>
<evidence type="ECO:0000256" key="7">
    <source>
        <dbReference type="ARBA" id="ARBA00022741"/>
    </source>
</evidence>
<evidence type="ECO:0000256" key="2">
    <source>
        <dbReference type="ARBA" id="ARBA00010886"/>
    </source>
</evidence>
<feature type="region of interest" description="Disordered" evidence="14">
    <location>
        <begin position="515"/>
        <end position="551"/>
    </location>
</feature>
<dbReference type="FunFam" id="3.30.200.20:FF:000097">
    <property type="entry name" value="Probable serine/threonine-protein kinase nek1"/>
    <property type="match status" value="1"/>
</dbReference>
<dbReference type="PANTHER" id="PTHR44984:SF1">
    <property type="entry name" value="SERINE_THREONINE-PROTEIN KINASE NEK3"/>
    <property type="match status" value="1"/>
</dbReference>
<evidence type="ECO:0000256" key="9">
    <source>
        <dbReference type="ARBA" id="ARBA00022840"/>
    </source>
</evidence>
<evidence type="ECO:0000313" key="17">
    <source>
        <dbReference type="Proteomes" id="UP000287033"/>
    </source>
</evidence>
<reference evidence="16 17" key="1">
    <citation type="journal article" date="2018" name="Nat. Ecol. Evol.">
        <title>Shark genomes provide insights into elasmobranch evolution and the origin of vertebrates.</title>
        <authorList>
            <person name="Hara Y"/>
            <person name="Yamaguchi K"/>
            <person name="Onimaru K"/>
            <person name="Kadota M"/>
            <person name="Koyanagi M"/>
            <person name="Keeley SD"/>
            <person name="Tatsumi K"/>
            <person name="Tanaka K"/>
            <person name="Motone F"/>
            <person name="Kageyama Y"/>
            <person name="Nozu R"/>
            <person name="Adachi N"/>
            <person name="Nishimura O"/>
            <person name="Nakagawa R"/>
            <person name="Tanegashima C"/>
            <person name="Kiyatake I"/>
            <person name="Matsumoto R"/>
            <person name="Murakumo K"/>
            <person name="Nishida K"/>
            <person name="Terakita A"/>
            <person name="Kuratani S"/>
            <person name="Sato K"/>
            <person name="Hyodo S Kuraku.S."/>
        </authorList>
    </citation>
    <scope>NUCLEOTIDE SEQUENCE [LARGE SCALE GENOMIC DNA]</scope>
</reference>
<dbReference type="PROSITE" id="PS00108">
    <property type="entry name" value="PROTEIN_KINASE_ST"/>
    <property type="match status" value="1"/>
</dbReference>
<evidence type="ECO:0000256" key="1">
    <source>
        <dbReference type="ARBA" id="ARBA00001946"/>
    </source>
</evidence>
<evidence type="ECO:0000256" key="3">
    <source>
        <dbReference type="ARBA" id="ARBA00012513"/>
    </source>
</evidence>
<dbReference type="OMA" id="YSYELQY"/>
<dbReference type="Gene3D" id="3.30.200.20">
    <property type="entry name" value="Phosphorylase Kinase, domain 1"/>
    <property type="match status" value="1"/>
</dbReference>
<dbReference type="Gene3D" id="1.10.510.10">
    <property type="entry name" value="Transferase(Phosphotransferase) domain 1"/>
    <property type="match status" value="1"/>
</dbReference>
<evidence type="ECO:0000256" key="8">
    <source>
        <dbReference type="ARBA" id="ARBA00022777"/>
    </source>
</evidence>
<keyword evidence="10" id="KW-0460">Magnesium</keyword>
<protein>
    <recommendedName>
        <fullName evidence="3">non-specific serine/threonine protein kinase</fullName>
        <ecNumber evidence="3">2.7.11.1</ecNumber>
    </recommendedName>
</protein>
<dbReference type="OrthoDB" id="248923at2759"/>
<evidence type="ECO:0000256" key="11">
    <source>
        <dbReference type="ARBA" id="ARBA00047899"/>
    </source>
</evidence>
<evidence type="ECO:0000259" key="15">
    <source>
        <dbReference type="PROSITE" id="PS50011"/>
    </source>
</evidence>
<sequence length="551" mass="62759">MLVAWRRIDICKSSTSIKSSLLNGRCVFTFCQTVEKNLMMDAYTILKVIGEGSFGRALLVQARNESQQYVMKEIHLSKNASGLQRSRREAILLARMKHPNIVTFIDSFEAEGHFYIVMEFCDGGDLTQKLLQRKDKLFPEETILNLFVQICLGMKHIHDKRVLHRDIKSKNIFLTKNGVVKLGDFGSAHLLNSPMAFAHTYVGTPYYVSPEIWENKPYNNKSDIWALGCVLYELCTLRHPFQSNSWKNLILKICKGTYTPIPRHYSYELQYIIKQMFKRNPKDRPSVSTILARNCFAKLINKFLSPEMVKKEFCEVKIKKKTAQDKPRRATKASVPSKYEDVSSNTGGSACMETRETSPDFRKWNPAEGESIVKNLAQKTLEETASQMEVTPKGDHVIIQSGKTSSSVPSRKKWGEFPPETVLNVLENAKLTSIAVEDVRSGDHVTIYPESNPRKQWSQRPPETVLQFLKNINSNFAFKTYTIDKGASGTYLIGPLSAALGKTDNVDGEMETIELDPERLEPRSDDEDTDFEETSEPDWVDELKNLLENNL</sequence>
<evidence type="ECO:0000256" key="4">
    <source>
        <dbReference type="ARBA" id="ARBA00022527"/>
    </source>
</evidence>